<gene>
    <name evidence="2" type="ORF">ARMOST_13563</name>
</gene>
<name>A0A284RN36_ARMOS</name>
<evidence type="ECO:0000256" key="1">
    <source>
        <dbReference type="SAM" id="MobiDB-lite"/>
    </source>
</evidence>
<sequence length="130" mass="14486">MKFGEQIPPFRLIGEQRPIDPYRTDVFGASVSEARSEVKEDGMPTSSRLDTVPKGRLGNSRASGTLRPWDRCPPAQGRDVLSETETCISPSSFSAKTLENATSEMDNRERWGRRRLVFSATLTTYSTVNS</sequence>
<dbReference type="EMBL" id="FUEG01000011">
    <property type="protein sequence ID" value="SJL10179.1"/>
    <property type="molecule type" value="Genomic_DNA"/>
</dbReference>
<accession>A0A284RN36</accession>
<dbReference type="AlphaFoldDB" id="A0A284RN36"/>
<protein>
    <submittedName>
        <fullName evidence="2">Uncharacterized protein</fullName>
    </submittedName>
</protein>
<evidence type="ECO:0000313" key="3">
    <source>
        <dbReference type="Proteomes" id="UP000219338"/>
    </source>
</evidence>
<proteinExistence type="predicted"/>
<evidence type="ECO:0000313" key="2">
    <source>
        <dbReference type="EMBL" id="SJL10179.1"/>
    </source>
</evidence>
<reference evidence="3" key="1">
    <citation type="journal article" date="2017" name="Nat. Ecol. Evol.">
        <title>Genome expansion and lineage-specific genetic innovations in the forest pathogenic fungi Armillaria.</title>
        <authorList>
            <person name="Sipos G."/>
            <person name="Prasanna A.N."/>
            <person name="Walter M.C."/>
            <person name="O'Connor E."/>
            <person name="Balint B."/>
            <person name="Krizsan K."/>
            <person name="Kiss B."/>
            <person name="Hess J."/>
            <person name="Varga T."/>
            <person name="Slot J."/>
            <person name="Riley R."/>
            <person name="Boka B."/>
            <person name="Rigling D."/>
            <person name="Barry K."/>
            <person name="Lee J."/>
            <person name="Mihaltcheva S."/>
            <person name="LaButti K."/>
            <person name="Lipzen A."/>
            <person name="Waldron R."/>
            <person name="Moloney N.M."/>
            <person name="Sperisen C."/>
            <person name="Kredics L."/>
            <person name="Vagvoelgyi C."/>
            <person name="Patrignani A."/>
            <person name="Fitzpatrick D."/>
            <person name="Nagy I."/>
            <person name="Doyle S."/>
            <person name="Anderson J.B."/>
            <person name="Grigoriev I.V."/>
            <person name="Gueldener U."/>
            <person name="Muensterkoetter M."/>
            <person name="Nagy L.G."/>
        </authorList>
    </citation>
    <scope>NUCLEOTIDE SEQUENCE [LARGE SCALE GENOMIC DNA]</scope>
    <source>
        <strain evidence="3">C18/9</strain>
    </source>
</reference>
<organism evidence="2 3">
    <name type="scientific">Armillaria ostoyae</name>
    <name type="common">Armillaria root rot fungus</name>
    <dbReference type="NCBI Taxonomy" id="47428"/>
    <lineage>
        <taxon>Eukaryota</taxon>
        <taxon>Fungi</taxon>
        <taxon>Dikarya</taxon>
        <taxon>Basidiomycota</taxon>
        <taxon>Agaricomycotina</taxon>
        <taxon>Agaricomycetes</taxon>
        <taxon>Agaricomycetidae</taxon>
        <taxon>Agaricales</taxon>
        <taxon>Marasmiineae</taxon>
        <taxon>Physalacriaceae</taxon>
        <taxon>Armillaria</taxon>
    </lineage>
</organism>
<feature type="region of interest" description="Disordered" evidence="1">
    <location>
        <begin position="35"/>
        <end position="78"/>
    </location>
</feature>
<keyword evidence="3" id="KW-1185">Reference proteome</keyword>
<dbReference type="Proteomes" id="UP000219338">
    <property type="component" value="Unassembled WGS sequence"/>
</dbReference>